<keyword evidence="2" id="KW-1185">Reference proteome</keyword>
<proteinExistence type="predicted"/>
<reference evidence="1" key="1">
    <citation type="submission" date="2022-10" db="EMBL/GenBank/DDBJ databases">
        <authorList>
            <person name="Hyden B.L."/>
            <person name="Feng K."/>
            <person name="Yates T."/>
            <person name="Jawdy S."/>
            <person name="Smart L.B."/>
            <person name="Muchero W."/>
        </authorList>
    </citation>
    <scope>NUCLEOTIDE SEQUENCE</scope>
    <source>
        <tissue evidence="1">Shoot tip</tissue>
    </source>
</reference>
<evidence type="ECO:0000313" key="1">
    <source>
        <dbReference type="EMBL" id="KAJ6371406.1"/>
    </source>
</evidence>
<sequence>MVPVHHVALEKGASLERYEIPPNLPPPFRPQHHDEYFSLI</sequence>
<organism evidence="1 2">
    <name type="scientific">Salix suchowensis</name>
    <dbReference type="NCBI Taxonomy" id="1278906"/>
    <lineage>
        <taxon>Eukaryota</taxon>
        <taxon>Viridiplantae</taxon>
        <taxon>Streptophyta</taxon>
        <taxon>Embryophyta</taxon>
        <taxon>Tracheophyta</taxon>
        <taxon>Spermatophyta</taxon>
        <taxon>Magnoliopsida</taxon>
        <taxon>eudicotyledons</taxon>
        <taxon>Gunneridae</taxon>
        <taxon>Pentapetalae</taxon>
        <taxon>rosids</taxon>
        <taxon>fabids</taxon>
        <taxon>Malpighiales</taxon>
        <taxon>Salicaceae</taxon>
        <taxon>Saliceae</taxon>
        <taxon>Salix</taxon>
    </lineage>
</organism>
<dbReference type="EMBL" id="JAPFFI010000013">
    <property type="protein sequence ID" value="KAJ6371406.1"/>
    <property type="molecule type" value="Genomic_DNA"/>
</dbReference>
<protein>
    <submittedName>
        <fullName evidence="1">Uncharacterized protein</fullName>
    </submittedName>
</protein>
<comment type="caution">
    <text evidence="1">The sequence shown here is derived from an EMBL/GenBank/DDBJ whole genome shotgun (WGS) entry which is preliminary data.</text>
</comment>
<reference evidence="1" key="2">
    <citation type="journal article" date="2023" name="Int. J. Mol. Sci.">
        <title>De Novo Assembly and Annotation of 11 Diverse Shrub Willow (Salix) Genomes Reveals Novel Gene Organization in Sex-Linked Regions.</title>
        <authorList>
            <person name="Hyden B."/>
            <person name="Feng K."/>
            <person name="Yates T.B."/>
            <person name="Jawdy S."/>
            <person name="Cereghino C."/>
            <person name="Smart L.B."/>
            <person name="Muchero W."/>
        </authorList>
    </citation>
    <scope>NUCLEOTIDE SEQUENCE</scope>
    <source>
        <tissue evidence="1">Shoot tip</tissue>
    </source>
</reference>
<gene>
    <name evidence="1" type="ORF">OIU77_001835</name>
</gene>
<accession>A0ABQ9B2S5</accession>
<dbReference type="Proteomes" id="UP001141253">
    <property type="component" value="Chromosome 17"/>
</dbReference>
<evidence type="ECO:0000313" key="2">
    <source>
        <dbReference type="Proteomes" id="UP001141253"/>
    </source>
</evidence>
<name>A0ABQ9B2S5_9ROSI</name>